<accession>A0A834L285</accession>
<gene>
    <name evidence="2" type="ORF">RHSIM_RhsimUnG0191400</name>
</gene>
<comment type="caution">
    <text evidence="2">The sequence shown here is derived from an EMBL/GenBank/DDBJ whole genome shotgun (WGS) entry which is preliminary data.</text>
</comment>
<evidence type="ECO:0000313" key="2">
    <source>
        <dbReference type="EMBL" id="KAF7112800.1"/>
    </source>
</evidence>
<dbReference type="AlphaFoldDB" id="A0A834L285"/>
<protein>
    <submittedName>
        <fullName evidence="2">Uncharacterized protein</fullName>
    </submittedName>
</protein>
<organism evidence="2 3">
    <name type="scientific">Rhododendron simsii</name>
    <name type="common">Sims's rhododendron</name>
    <dbReference type="NCBI Taxonomy" id="118357"/>
    <lineage>
        <taxon>Eukaryota</taxon>
        <taxon>Viridiplantae</taxon>
        <taxon>Streptophyta</taxon>
        <taxon>Embryophyta</taxon>
        <taxon>Tracheophyta</taxon>
        <taxon>Spermatophyta</taxon>
        <taxon>Magnoliopsida</taxon>
        <taxon>eudicotyledons</taxon>
        <taxon>Gunneridae</taxon>
        <taxon>Pentapetalae</taxon>
        <taxon>asterids</taxon>
        <taxon>Ericales</taxon>
        <taxon>Ericaceae</taxon>
        <taxon>Ericoideae</taxon>
        <taxon>Rhodoreae</taxon>
        <taxon>Rhododendron</taxon>
    </lineage>
</organism>
<proteinExistence type="predicted"/>
<reference evidence="2" key="1">
    <citation type="submission" date="2019-11" db="EMBL/GenBank/DDBJ databases">
        <authorList>
            <person name="Liu Y."/>
            <person name="Hou J."/>
            <person name="Li T.-Q."/>
            <person name="Guan C.-H."/>
            <person name="Wu X."/>
            <person name="Wu H.-Z."/>
            <person name="Ling F."/>
            <person name="Zhang R."/>
            <person name="Shi X.-G."/>
            <person name="Ren J.-P."/>
            <person name="Chen E.-F."/>
            <person name="Sun J.-M."/>
        </authorList>
    </citation>
    <scope>NUCLEOTIDE SEQUENCE</scope>
    <source>
        <strain evidence="2">Adult_tree_wgs_1</strain>
        <tissue evidence="2">Leaves</tissue>
    </source>
</reference>
<name>A0A834L285_RHOSS</name>
<feature type="chain" id="PRO_5032928015" evidence="1">
    <location>
        <begin position="20"/>
        <end position="216"/>
    </location>
</feature>
<evidence type="ECO:0000256" key="1">
    <source>
        <dbReference type="SAM" id="SignalP"/>
    </source>
</evidence>
<dbReference type="Proteomes" id="UP000626092">
    <property type="component" value="Unassembled WGS sequence"/>
</dbReference>
<keyword evidence="3" id="KW-1185">Reference proteome</keyword>
<keyword evidence="1" id="KW-0732">Signal</keyword>
<sequence length="216" mass="23696">MISFSMAAILITLPCEYTAEENSGDRRRNDNLPCSDCYLQLPPSVYLPRVRLVIDRHFFAAAATSSAMMLMCMRMLVDSMCIVCAGIMKIELKMSEELSKKSVPTGSGTGYTMRTVLGGAATSALDIGESVMDTTILVYECFDDLRKQSGVCFGEHCVLEKQLGVKFGVVVDRFIGALNFVLGSALVNVDSLEDLKTMVYGVKFKDCLDLIHLTLV</sequence>
<dbReference type="EMBL" id="WJXA01000421">
    <property type="protein sequence ID" value="KAF7112800.1"/>
    <property type="molecule type" value="Genomic_DNA"/>
</dbReference>
<feature type="signal peptide" evidence="1">
    <location>
        <begin position="1"/>
        <end position="19"/>
    </location>
</feature>
<evidence type="ECO:0000313" key="3">
    <source>
        <dbReference type="Proteomes" id="UP000626092"/>
    </source>
</evidence>